<dbReference type="GeneID" id="117645156"/>
<reference evidence="3" key="1">
    <citation type="submission" date="2025-08" db="UniProtKB">
        <authorList>
            <consortium name="RefSeq"/>
        </authorList>
    </citation>
    <scope>IDENTIFICATION</scope>
    <source>
        <tissue evidence="3">Total insect</tissue>
    </source>
</reference>
<evidence type="ECO:0000256" key="1">
    <source>
        <dbReference type="SAM" id="SignalP"/>
    </source>
</evidence>
<dbReference type="InParanoid" id="A0A6P8ZMQ7"/>
<dbReference type="RefSeq" id="XP_034241024.1">
    <property type="nucleotide sequence ID" value="XM_034385133.1"/>
</dbReference>
<evidence type="ECO:0000313" key="3">
    <source>
        <dbReference type="RefSeq" id="XP_034241024.1"/>
    </source>
</evidence>
<dbReference type="Proteomes" id="UP000515158">
    <property type="component" value="Unplaced"/>
</dbReference>
<dbReference type="PROSITE" id="PS51257">
    <property type="entry name" value="PROKAR_LIPOPROTEIN"/>
    <property type="match status" value="1"/>
</dbReference>
<gene>
    <name evidence="3" type="primary">LOC117645156</name>
</gene>
<keyword evidence="1" id="KW-0732">Signal</keyword>
<dbReference type="AlphaFoldDB" id="A0A6P8ZMQ7"/>
<name>A0A6P8ZMQ7_THRPL</name>
<proteinExistence type="predicted"/>
<feature type="signal peptide" evidence="1">
    <location>
        <begin position="1"/>
        <end position="21"/>
    </location>
</feature>
<sequence length="110" mass="12013">MAAKSTVFALALAACLVMATALSACDSSAIDNLEKQIEICARNVPAERYADPKWLCARYVSRQFDKKRASCDISEAPEYLEYCLGGYASEEYVSFAVDCLKNAMSADICC</sequence>
<feature type="chain" id="PRO_5027759855" evidence="1">
    <location>
        <begin position="22"/>
        <end position="110"/>
    </location>
</feature>
<accession>A0A6P8ZMQ7</accession>
<protein>
    <submittedName>
        <fullName evidence="3">Uncharacterized protein LOC117645156</fullName>
    </submittedName>
</protein>
<keyword evidence="2" id="KW-1185">Reference proteome</keyword>
<organism evidence="3">
    <name type="scientific">Thrips palmi</name>
    <name type="common">Melon thrips</name>
    <dbReference type="NCBI Taxonomy" id="161013"/>
    <lineage>
        <taxon>Eukaryota</taxon>
        <taxon>Metazoa</taxon>
        <taxon>Ecdysozoa</taxon>
        <taxon>Arthropoda</taxon>
        <taxon>Hexapoda</taxon>
        <taxon>Insecta</taxon>
        <taxon>Pterygota</taxon>
        <taxon>Neoptera</taxon>
        <taxon>Paraneoptera</taxon>
        <taxon>Thysanoptera</taxon>
        <taxon>Terebrantia</taxon>
        <taxon>Thripoidea</taxon>
        <taxon>Thripidae</taxon>
        <taxon>Thrips</taxon>
    </lineage>
</organism>
<dbReference type="KEGG" id="tpal:117645156"/>
<evidence type="ECO:0000313" key="2">
    <source>
        <dbReference type="Proteomes" id="UP000515158"/>
    </source>
</evidence>